<dbReference type="InterPro" id="IPR022907">
    <property type="entry name" value="VapC_family"/>
</dbReference>
<gene>
    <name evidence="5" type="primary">vapC</name>
    <name evidence="6" type="ORF">E6K72_03940</name>
</gene>
<keyword evidence="3 5" id="KW-0479">Metal-binding</keyword>
<comment type="caution">
    <text evidence="6">The sequence shown here is derived from an EMBL/GenBank/DDBJ whole genome shotgun (WGS) entry which is preliminary data.</text>
</comment>
<dbReference type="EMBL" id="VBOS01000136">
    <property type="protein sequence ID" value="TMQ57118.1"/>
    <property type="molecule type" value="Genomic_DNA"/>
</dbReference>
<evidence type="ECO:0000313" key="6">
    <source>
        <dbReference type="EMBL" id="TMQ57118.1"/>
    </source>
</evidence>
<evidence type="ECO:0000256" key="5">
    <source>
        <dbReference type="HAMAP-Rule" id="MF_00265"/>
    </source>
</evidence>
<proteinExistence type="inferred from homology"/>
<keyword evidence="5" id="KW-0460">Magnesium</keyword>
<dbReference type="GO" id="GO:0004540">
    <property type="term" value="F:RNA nuclease activity"/>
    <property type="evidence" value="ECO:0007669"/>
    <property type="project" value="InterPro"/>
</dbReference>
<comment type="function">
    <text evidence="5">Toxic component of a toxin-antitoxin (TA) system. An RNase.</text>
</comment>
<evidence type="ECO:0000256" key="4">
    <source>
        <dbReference type="ARBA" id="ARBA00022801"/>
    </source>
</evidence>
<comment type="similarity">
    <text evidence="5">Belongs to the PINc/VapC protein family.</text>
</comment>
<protein>
    <recommendedName>
        <fullName evidence="5">Ribonuclease VapC</fullName>
        <shortName evidence="5">RNase VapC</shortName>
        <ecNumber evidence="5">3.1.-.-</ecNumber>
    </recommendedName>
    <alternativeName>
        <fullName evidence="5">Toxin VapC</fullName>
    </alternativeName>
</protein>
<dbReference type="SUPFAM" id="SSF88723">
    <property type="entry name" value="PIN domain-like"/>
    <property type="match status" value="1"/>
</dbReference>
<keyword evidence="1 5" id="KW-1277">Toxin-antitoxin system</keyword>
<dbReference type="InterPro" id="IPR029060">
    <property type="entry name" value="PIN-like_dom_sf"/>
</dbReference>
<dbReference type="GO" id="GO:0090729">
    <property type="term" value="F:toxin activity"/>
    <property type="evidence" value="ECO:0007669"/>
    <property type="project" value="UniProtKB-KW"/>
</dbReference>
<sequence length="167" mass="17977">MRAVDAGVLACAVNRYVPEHPRASAVIEELAHGGSPWAIPWPAAHAFVRAVTHPHLVVRPLAPAEAWAYLERLSESASLRMLGPTERHVETVAAILGGAAAGAPGVGHADLAAAETAAILWEHGVRELLSADRGMRRFAFLSVRDPLHGPEWSPREMPARRYRAPLS</sequence>
<evidence type="ECO:0000256" key="2">
    <source>
        <dbReference type="ARBA" id="ARBA00022722"/>
    </source>
</evidence>
<dbReference type="EC" id="3.1.-.-" evidence="5"/>
<name>A0A538T0F4_UNCEI</name>
<keyword evidence="2 5" id="KW-0540">Nuclease</keyword>
<feature type="binding site" evidence="5">
    <location>
        <position position="110"/>
    </location>
    <ligand>
        <name>Mg(2+)</name>
        <dbReference type="ChEBI" id="CHEBI:18420"/>
    </ligand>
</feature>
<evidence type="ECO:0000256" key="1">
    <source>
        <dbReference type="ARBA" id="ARBA00022649"/>
    </source>
</evidence>
<keyword evidence="4 5" id="KW-0378">Hydrolase</keyword>
<reference evidence="6" key="1">
    <citation type="journal article" date="2019" name="Nat. Microbiol.">
        <title>Mediterranean grassland soil C-N compound turnover is dependent on rainfall and depth, and is mediated by genomically divergent microorganisms.</title>
        <authorList>
            <person name="Diamond S."/>
            <person name="Andeer P.F."/>
            <person name="Li Z."/>
            <person name="Crits-Christoph A."/>
            <person name="Burstein D."/>
            <person name="Anantharaman K."/>
            <person name="Lane K.R."/>
            <person name="Thomas B.C."/>
            <person name="Pan C."/>
            <person name="Northen T.R."/>
            <person name="Banfield J.F."/>
        </authorList>
    </citation>
    <scope>NUCLEOTIDE SEQUENCE [LARGE SCALE GENOMIC DNA]</scope>
    <source>
        <strain evidence="6">WS_2</strain>
    </source>
</reference>
<keyword evidence="5" id="KW-0800">Toxin</keyword>
<feature type="binding site" evidence="5">
    <location>
        <position position="5"/>
    </location>
    <ligand>
        <name>Mg(2+)</name>
        <dbReference type="ChEBI" id="CHEBI:18420"/>
    </ligand>
</feature>
<comment type="cofactor">
    <cofactor evidence="5">
        <name>Mg(2+)</name>
        <dbReference type="ChEBI" id="CHEBI:18420"/>
    </cofactor>
</comment>
<dbReference type="Proteomes" id="UP000317716">
    <property type="component" value="Unassembled WGS sequence"/>
</dbReference>
<accession>A0A538T0F4</accession>
<dbReference type="AlphaFoldDB" id="A0A538T0F4"/>
<evidence type="ECO:0000256" key="3">
    <source>
        <dbReference type="ARBA" id="ARBA00022723"/>
    </source>
</evidence>
<dbReference type="HAMAP" id="MF_00265">
    <property type="entry name" value="VapC_Nob1"/>
    <property type="match status" value="1"/>
</dbReference>
<dbReference type="GO" id="GO:0016787">
    <property type="term" value="F:hydrolase activity"/>
    <property type="evidence" value="ECO:0007669"/>
    <property type="project" value="UniProtKB-KW"/>
</dbReference>
<dbReference type="GO" id="GO:0000287">
    <property type="term" value="F:magnesium ion binding"/>
    <property type="evidence" value="ECO:0007669"/>
    <property type="project" value="UniProtKB-UniRule"/>
</dbReference>
<organism evidence="6">
    <name type="scientific">Eiseniibacteriota bacterium</name>
    <dbReference type="NCBI Taxonomy" id="2212470"/>
    <lineage>
        <taxon>Bacteria</taxon>
        <taxon>Candidatus Eiseniibacteriota</taxon>
    </lineage>
</organism>